<reference evidence="2 3" key="1">
    <citation type="submission" date="2023-09" db="EMBL/GenBank/DDBJ databases">
        <authorList>
            <person name="Rey-Velasco X."/>
        </authorList>
    </citation>
    <scope>NUCLEOTIDE SEQUENCE [LARGE SCALE GENOMIC DNA]</scope>
    <source>
        <strain evidence="2 3">W409</strain>
    </source>
</reference>
<dbReference type="RefSeq" id="WP_311361822.1">
    <property type="nucleotide sequence ID" value="NZ_JAVRIE010000004.1"/>
</dbReference>
<keyword evidence="1" id="KW-0472">Membrane</keyword>
<keyword evidence="3" id="KW-1185">Reference proteome</keyword>
<protein>
    <submittedName>
        <fullName evidence="2">Uncharacterized protein</fullName>
    </submittedName>
</protein>
<name>A0AAW8R4R9_9ALTE</name>
<sequence>MFAFIRLTISGVIAFVFYATWAYFANSLVSDDPDVLLKAALVQGVYSGAITLVFTFFLEYFYHHFKDKKYCLPFVVPTIFKPSIFSNDCATSKTFEASLKEVERACKGMCLPGTLLTPLPAIVVQASFVISINIMFETPNLWLTVAPSIFFSAVYGFVYSVSLNRKLRRVQA</sequence>
<dbReference type="AlphaFoldDB" id="A0AAW8R4R9"/>
<evidence type="ECO:0000256" key="1">
    <source>
        <dbReference type="SAM" id="Phobius"/>
    </source>
</evidence>
<accession>A0AAW8R4R9</accession>
<proteinExistence type="predicted"/>
<organism evidence="2 3">
    <name type="scientific">Brumicola blandensis</name>
    <dbReference type="NCBI Taxonomy" id="3075611"/>
    <lineage>
        <taxon>Bacteria</taxon>
        <taxon>Pseudomonadati</taxon>
        <taxon>Pseudomonadota</taxon>
        <taxon>Gammaproteobacteria</taxon>
        <taxon>Alteromonadales</taxon>
        <taxon>Alteromonadaceae</taxon>
        <taxon>Brumicola</taxon>
    </lineage>
</organism>
<gene>
    <name evidence="2" type="ORF">RM544_10890</name>
</gene>
<evidence type="ECO:0000313" key="3">
    <source>
        <dbReference type="Proteomes" id="UP001249020"/>
    </source>
</evidence>
<feature type="transmembrane region" description="Helical" evidence="1">
    <location>
        <begin position="114"/>
        <end position="135"/>
    </location>
</feature>
<comment type="caution">
    <text evidence="2">The sequence shown here is derived from an EMBL/GenBank/DDBJ whole genome shotgun (WGS) entry which is preliminary data.</text>
</comment>
<dbReference type="Proteomes" id="UP001249020">
    <property type="component" value="Unassembled WGS sequence"/>
</dbReference>
<feature type="transmembrane region" description="Helical" evidence="1">
    <location>
        <begin position="44"/>
        <end position="62"/>
    </location>
</feature>
<feature type="transmembrane region" description="Helical" evidence="1">
    <location>
        <begin position="7"/>
        <end position="24"/>
    </location>
</feature>
<keyword evidence="1" id="KW-0812">Transmembrane</keyword>
<feature type="transmembrane region" description="Helical" evidence="1">
    <location>
        <begin position="141"/>
        <end position="161"/>
    </location>
</feature>
<dbReference type="EMBL" id="JAVRIE010000004">
    <property type="protein sequence ID" value="MDT0583045.1"/>
    <property type="molecule type" value="Genomic_DNA"/>
</dbReference>
<keyword evidence="1" id="KW-1133">Transmembrane helix</keyword>
<evidence type="ECO:0000313" key="2">
    <source>
        <dbReference type="EMBL" id="MDT0583045.1"/>
    </source>
</evidence>